<organism evidence="1 2">
    <name type="scientific">Massarina eburnea CBS 473.64</name>
    <dbReference type="NCBI Taxonomy" id="1395130"/>
    <lineage>
        <taxon>Eukaryota</taxon>
        <taxon>Fungi</taxon>
        <taxon>Dikarya</taxon>
        <taxon>Ascomycota</taxon>
        <taxon>Pezizomycotina</taxon>
        <taxon>Dothideomycetes</taxon>
        <taxon>Pleosporomycetidae</taxon>
        <taxon>Pleosporales</taxon>
        <taxon>Massarineae</taxon>
        <taxon>Massarinaceae</taxon>
        <taxon>Massarina</taxon>
    </lineage>
</organism>
<dbReference type="AlphaFoldDB" id="A0A6A6RRR9"/>
<name>A0A6A6RRR9_9PLEO</name>
<evidence type="ECO:0000313" key="1">
    <source>
        <dbReference type="EMBL" id="KAF2637772.1"/>
    </source>
</evidence>
<accession>A0A6A6RRR9</accession>
<dbReference type="EMBL" id="MU006792">
    <property type="protein sequence ID" value="KAF2637772.1"/>
    <property type="molecule type" value="Genomic_DNA"/>
</dbReference>
<protein>
    <submittedName>
        <fullName evidence="1">Uncharacterized protein</fullName>
    </submittedName>
</protein>
<gene>
    <name evidence="1" type="ORF">P280DRAFT_96265</name>
</gene>
<keyword evidence="2" id="KW-1185">Reference proteome</keyword>
<evidence type="ECO:0000313" key="2">
    <source>
        <dbReference type="Proteomes" id="UP000799753"/>
    </source>
</evidence>
<dbReference type="Proteomes" id="UP000799753">
    <property type="component" value="Unassembled WGS sequence"/>
</dbReference>
<reference evidence="1" key="1">
    <citation type="journal article" date="2020" name="Stud. Mycol.">
        <title>101 Dothideomycetes genomes: a test case for predicting lifestyles and emergence of pathogens.</title>
        <authorList>
            <person name="Haridas S."/>
            <person name="Albert R."/>
            <person name="Binder M."/>
            <person name="Bloem J."/>
            <person name="Labutti K."/>
            <person name="Salamov A."/>
            <person name="Andreopoulos B."/>
            <person name="Baker S."/>
            <person name="Barry K."/>
            <person name="Bills G."/>
            <person name="Bluhm B."/>
            <person name="Cannon C."/>
            <person name="Castanera R."/>
            <person name="Culley D."/>
            <person name="Daum C."/>
            <person name="Ezra D."/>
            <person name="Gonzalez J."/>
            <person name="Henrissat B."/>
            <person name="Kuo A."/>
            <person name="Liang C."/>
            <person name="Lipzen A."/>
            <person name="Lutzoni F."/>
            <person name="Magnuson J."/>
            <person name="Mondo S."/>
            <person name="Nolan M."/>
            <person name="Ohm R."/>
            <person name="Pangilinan J."/>
            <person name="Park H.-J."/>
            <person name="Ramirez L."/>
            <person name="Alfaro M."/>
            <person name="Sun H."/>
            <person name="Tritt A."/>
            <person name="Yoshinaga Y."/>
            <person name="Zwiers L.-H."/>
            <person name="Turgeon B."/>
            <person name="Goodwin S."/>
            <person name="Spatafora J."/>
            <person name="Crous P."/>
            <person name="Grigoriev I."/>
        </authorList>
    </citation>
    <scope>NUCLEOTIDE SEQUENCE</scope>
    <source>
        <strain evidence="1">CBS 473.64</strain>
    </source>
</reference>
<proteinExistence type="predicted"/>
<sequence>MCACVLLPKWALSVDIEVFSHEPCPGYGYSFKIFTALMSDDLHCRTIHARRRRPNATCVPACGCQPVFGFHWPSGAISMNLQLFESAVGVHLFSPTFTAIRSTARCCWKAVHLICVCAIFCDEILTRICYTQPSWSSLVGLVTFISSFFV</sequence>